<evidence type="ECO:0000313" key="9">
    <source>
        <dbReference type="Proteomes" id="UP000617951"/>
    </source>
</evidence>
<evidence type="ECO:0000313" key="8">
    <source>
        <dbReference type="EMBL" id="MBC8538491.1"/>
    </source>
</evidence>
<sequence length="197" mass="21575">MKKEKKKNEKKKNLYWTLFSSTFMISAFTFGGGFVIIPLLRKKFVADLGWIDEQEMMDMTAIAQSSPGPIAVNASILIGNRMAGFKGALMTILGTVLPPLIIISLVSIVYAAIRDSIYVAALLQGMRAGVAAVIFDVVVSLGWNILKQKQWLPIAIMVVAFVLTYFVKINAAFIILGTALLSLIIAWFGQKGMVKKA</sequence>
<evidence type="ECO:0000256" key="3">
    <source>
        <dbReference type="ARBA" id="ARBA00022475"/>
    </source>
</evidence>
<dbReference type="RefSeq" id="WP_249280247.1">
    <property type="nucleotide sequence ID" value="NZ_JACRSS010000002.1"/>
</dbReference>
<gene>
    <name evidence="8" type="ORF">H8693_06050</name>
</gene>
<evidence type="ECO:0000256" key="5">
    <source>
        <dbReference type="ARBA" id="ARBA00022989"/>
    </source>
</evidence>
<comment type="subcellular location">
    <subcellularLocation>
        <location evidence="1">Cell membrane</location>
        <topology evidence="1">Multi-pass membrane protein</topology>
    </subcellularLocation>
</comment>
<keyword evidence="3" id="KW-1003">Cell membrane</keyword>
<feature type="transmembrane region" description="Helical" evidence="7">
    <location>
        <begin position="151"/>
        <end position="167"/>
    </location>
</feature>
<evidence type="ECO:0000256" key="7">
    <source>
        <dbReference type="SAM" id="Phobius"/>
    </source>
</evidence>
<organism evidence="8 9">
    <name type="scientific">Guopingia tenuis</name>
    <dbReference type="NCBI Taxonomy" id="2763656"/>
    <lineage>
        <taxon>Bacteria</taxon>
        <taxon>Bacillati</taxon>
        <taxon>Bacillota</taxon>
        <taxon>Clostridia</taxon>
        <taxon>Christensenellales</taxon>
        <taxon>Christensenellaceae</taxon>
        <taxon>Guopingia</taxon>
    </lineage>
</organism>
<name>A0A926HX83_9FIRM</name>
<comment type="caution">
    <text evidence="8">The sequence shown here is derived from an EMBL/GenBank/DDBJ whole genome shotgun (WGS) entry which is preliminary data.</text>
</comment>
<evidence type="ECO:0000256" key="6">
    <source>
        <dbReference type="ARBA" id="ARBA00023136"/>
    </source>
</evidence>
<dbReference type="GO" id="GO:0005886">
    <property type="term" value="C:plasma membrane"/>
    <property type="evidence" value="ECO:0007669"/>
    <property type="project" value="UniProtKB-SubCell"/>
</dbReference>
<dbReference type="Proteomes" id="UP000617951">
    <property type="component" value="Unassembled WGS sequence"/>
</dbReference>
<feature type="transmembrane region" description="Helical" evidence="7">
    <location>
        <begin position="90"/>
        <end position="111"/>
    </location>
</feature>
<dbReference type="InterPro" id="IPR003370">
    <property type="entry name" value="Chromate_transpt"/>
</dbReference>
<keyword evidence="4 7" id="KW-0812">Transmembrane</keyword>
<feature type="transmembrane region" description="Helical" evidence="7">
    <location>
        <begin position="14"/>
        <end position="39"/>
    </location>
</feature>
<keyword evidence="5 7" id="KW-1133">Transmembrane helix</keyword>
<evidence type="ECO:0000256" key="1">
    <source>
        <dbReference type="ARBA" id="ARBA00004651"/>
    </source>
</evidence>
<dbReference type="PANTHER" id="PTHR43663:SF2">
    <property type="entry name" value="CHROMATE TRANSPORT PROTEIN-RELATED"/>
    <property type="match status" value="1"/>
</dbReference>
<dbReference type="AlphaFoldDB" id="A0A926HX83"/>
<dbReference type="InterPro" id="IPR052518">
    <property type="entry name" value="CHR_Transporter"/>
</dbReference>
<reference evidence="8" key="1">
    <citation type="submission" date="2020-08" db="EMBL/GenBank/DDBJ databases">
        <title>Genome public.</title>
        <authorList>
            <person name="Liu C."/>
            <person name="Sun Q."/>
        </authorList>
    </citation>
    <scope>NUCLEOTIDE SEQUENCE</scope>
    <source>
        <strain evidence="8">NSJ-63</strain>
    </source>
</reference>
<comment type="similarity">
    <text evidence="2">Belongs to the chromate ion transporter (CHR) (TC 2.A.51) family.</text>
</comment>
<dbReference type="PANTHER" id="PTHR43663">
    <property type="entry name" value="CHROMATE TRANSPORT PROTEIN-RELATED"/>
    <property type="match status" value="1"/>
</dbReference>
<protein>
    <submittedName>
        <fullName evidence="8">Chromate transporter</fullName>
    </submittedName>
</protein>
<dbReference type="EMBL" id="JACRSS010000002">
    <property type="protein sequence ID" value="MBC8538491.1"/>
    <property type="molecule type" value="Genomic_DNA"/>
</dbReference>
<evidence type="ECO:0000256" key="4">
    <source>
        <dbReference type="ARBA" id="ARBA00022692"/>
    </source>
</evidence>
<accession>A0A926HX83</accession>
<keyword evidence="6 7" id="KW-0472">Membrane</keyword>
<dbReference type="GO" id="GO:0015109">
    <property type="term" value="F:chromate transmembrane transporter activity"/>
    <property type="evidence" value="ECO:0007669"/>
    <property type="project" value="InterPro"/>
</dbReference>
<keyword evidence="9" id="KW-1185">Reference proteome</keyword>
<feature type="transmembrane region" description="Helical" evidence="7">
    <location>
        <begin position="117"/>
        <end position="139"/>
    </location>
</feature>
<dbReference type="Pfam" id="PF02417">
    <property type="entry name" value="Chromate_transp"/>
    <property type="match status" value="1"/>
</dbReference>
<evidence type="ECO:0000256" key="2">
    <source>
        <dbReference type="ARBA" id="ARBA00005262"/>
    </source>
</evidence>
<proteinExistence type="inferred from homology"/>